<name>A0ABV5NGX3_9ACTN</name>
<gene>
    <name evidence="3" type="ORF">ACFFR3_08300</name>
</gene>
<dbReference type="InterPro" id="IPR001932">
    <property type="entry name" value="PPM-type_phosphatase-like_dom"/>
</dbReference>
<protein>
    <submittedName>
        <fullName evidence="3">PP2C family protein-serine/threonine phosphatase</fullName>
        <ecNumber evidence="3">3.1.3.16</ecNumber>
    </submittedName>
</protein>
<dbReference type="SMART" id="SM00331">
    <property type="entry name" value="PP2C_SIG"/>
    <property type="match status" value="1"/>
</dbReference>
<proteinExistence type="predicted"/>
<dbReference type="InterPro" id="IPR052016">
    <property type="entry name" value="Bact_Sigma-Reg"/>
</dbReference>
<dbReference type="EC" id="3.1.3.16" evidence="3"/>
<feature type="domain" description="PPM-type phosphatase" evidence="2">
    <location>
        <begin position="186"/>
        <end position="402"/>
    </location>
</feature>
<accession>A0ABV5NGX3</accession>
<evidence type="ECO:0000313" key="3">
    <source>
        <dbReference type="EMBL" id="MFB9469506.1"/>
    </source>
</evidence>
<dbReference type="EMBL" id="JBHMCF010000008">
    <property type="protein sequence ID" value="MFB9469506.1"/>
    <property type="molecule type" value="Genomic_DNA"/>
</dbReference>
<dbReference type="Gene3D" id="3.60.40.10">
    <property type="entry name" value="PPM-type phosphatase domain"/>
    <property type="match status" value="1"/>
</dbReference>
<sequence length="413" mass="44677">MRGESEQALPGVPSEGERTIDGLLEAMHLAGMEEMPALVSEHARLEGFSDVSIYVTDLQQLLLVPLANQVDAAGGPLPTIRIDGTLAGRAFRSVSLVRSQPGGEGPYRVWAPLLDGTERIGLLGVTVPHGGEVVERRIKTLASLVALLVMSKRPHSDSCARLVRARPMALSAEVLWNLLPPGTFAKDDVVVSAALEPAYEMGGDTYDYAIDGHTLHLSIYDAMGHDTSAGLTATLAMGAGRNHRRQGMSLAETAQAVDEAIMSEFEGRFATGVLASLDLRTGLLAWVNRGHHPPLVLRDGRLVATLSSIPDPPMGFGLSVSTGELRFQLQPGDRLLFYTDGVIEAQSPDGERFGLERFIGFVTKREADGLPTPETLRRLIQAILAHQRGRLQDDATVMTVEWKPRRPSHQLVL</sequence>
<reference evidence="3 4" key="1">
    <citation type="submission" date="2024-09" db="EMBL/GenBank/DDBJ databases">
        <authorList>
            <person name="Sun Q."/>
            <person name="Mori K."/>
        </authorList>
    </citation>
    <scope>NUCLEOTIDE SEQUENCE [LARGE SCALE GENOMIC DNA]</scope>
    <source>
        <strain evidence="3 4">JCM 3324</strain>
    </source>
</reference>
<evidence type="ECO:0000256" key="1">
    <source>
        <dbReference type="ARBA" id="ARBA00022801"/>
    </source>
</evidence>
<dbReference type="PANTHER" id="PTHR43156">
    <property type="entry name" value="STAGE II SPORULATION PROTEIN E-RELATED"/>
    <property type="match status" value="1"/>
</dbReference>
<dbReference type="GO" id="GO:0004722">
    <property type="term" value="F:protein serine/threonine phosphatase activity"/>
    <property type="evidence" value="ECO:0007669"/>
    <property type="project" value="UniProtKB-EC"/>
</dbReference>
<dbReference type="InterPro" id="IPR036457">
    <property type="entry name" value="PPM-type-like_dom_sf"/>
</dbReference>
<dbReference type="PANTHER" id="PTHR43156:SF2">
    <property type="entry name" value="STAGE II SPORULATION PROTEIN E"/>
    <property type="match status" value="1"/>
</dbReference>
<organism evidence="3 4">
    <name type="scientific">Nonomuraea salmonea</name>
    <dbReference type="NCBI Taxonomy" id="46181"/>
    <lineage>
        <taxon>Bacteria</taxon>
        <taxon>Bacillati</taxon>
        <taxon>Actinomycetota</taxon>
        <taxon>Actinomycetes</taxon>
        <taxon>Streptosporangiales</taxon>
        <taxon>Streptosporangiaceae</taxon>
        <taxon>Nonomuraea</taxon>
    </lineage>
</organism>
<keyword evidence="4" id="KW-1185">Reference proteome</keyword>
<evidence type="ECO:0000259" key="2">
    <source>
        <dbReference type="SMART" id="SM00331"/>
    </source>
</evidence>
<dbReference type="Pfam" id="PF07228">
    <property type="entry name" value="SpoIIE"/>
    <property type="match status" value="1"/>
</dbReference>
<dbReference type="SUPFAM" id="SSF81606">
    <property type="entry name" value="PP2C-like"/>
    <property type="match status" value="1"/>
</dbReference>
<dbReference type="Proteomes" id="UP001589568">
    <property type="component" value="Unassembled WGS sequence"/>
</dbReference>
<comment type="caution">
    <text evidence="3">The sequence shown here is derived from an EMBL/GenBank/DDBJ whole genome shotgun (WGS) entry which is preliminary data.</text>
</comment>
<dbReference type="RefSeq" id="WP_364373103.1">
    <property type="nucleotide sequence ID" value="NZ_JBHMCF010000008.1"/>
</dbReference>
<keyword evidence="1 3" id="KW-0378">Hydrolase</keyword>
<evidence type="ECO:0000313" key="4">
    <source>
        <dbReference type="Proteomes" id="UP001589568"/>
    </source>
</evidence>